<protein>
    <recommendedName>
        <fullName evidence="4">O-GlcNAc transferase C-terminal domain-containing protein</fullName>
    </recommendedName>
</protein>
<dbReference type="AlphaFoldDB" id="A0A9W7AVW6"/>
<dbReference type="OrthoDB" id="9991317at2759"/>
<keyword evidence="1" id="KW-0732">Signal</keyword>
<dbReference type="Gene3D" id="3.40.50.2000">
    <property type="entry name" value="Glycogen Phosphorylase B"/>
    <property type="match status" value="1"/>
</dbReference>
<evidence type="ECO:0008006" key="4">
    <source>
        <dbReference type="Google" id="ProtNLM"/>
    </source>
</evidence>
<dbReference type="PANTHER" id="PTHR44998:SF1">
    <property type="entry name" value="UDP-N-ACETYLGLUCOSAMINE--PEPTIDE N-ACETYLGLUCOSAMINYLTRANSFERASE 110 KDA SUBUNIT"/>
    <property type="match status" value="1"/>
</dbReference>
<accession>A0A9W7AVW6</accession>
<gene>
    <name evidence="2" type="ORF">TrST_g9433</name>
</gene>
<dbReference type="Gene3D" id="1.25.40.10">
    <property type="entry name" value="Tetratricopeptide repeat domain"/>
    <property type="match status" value="1"/>
</dbReference>
<feature type="signal peptide" evidence="1">
    <location>
        <begin position="1"/>
        <end position="22"/>
    </location>
</feature>
<evidence type="ECO:0000313" key="3">
    <source>
        <dbReference type="Proteomes" id="UP001165085"/>
    </source>
</evidence>
<comment type="caution">
    <text evidence="2">The sequence shown here is derived from an EMBL/GenBank/DDBJ whole genome shotgun (WGS) entry which is preliminary data.</text>
</comment>
<dbReference type="Gene3D" id="3.40.50.11380">
    <property type="match status" value="1"/>
</dbReference>
<name>A0A9W7AVW6_9STRA</name>
<dbReference type="PANTHER" id="PTHR44998">
    <property type="match status" value="1"/>
</dbReference>
<dbReference type="InterPro" id="IPR011990">
    <property type="entry name" value="TPR-like_helical_dom_sf"/>
</dbReference>
<evidence type="ECO:0000313" key="2">
    <source>
        <dbReference type="EMBL" id="GMH76043.1"/>
    </source>
</evidence>
<reference evidence="3" key="1">
    <citation type="journal article" date="2023" name="Commun. Biol.">
        <title>Genome analysis of Parmales, the sister group of diatoms, reveals the evolutionary specialization of diatoms from phago-mixotrophs to photoautotrophs.</title>
        <authorList>
            <person name="Ban H."/>
            <person name="Sato S."/>
            <person name="Yoshikawa S."/>
            <person name="Yamada K."/>
            <person name="Nakamura Y."/>
            <person name="Ichinomiya M."/>
            <person name="Sato N."/>
            <person name="Blanc-Mathieu R."/>
            <person name="Endo H."/>
            <person name="Kuwata A."/>
            <person name="Ogata H."/>
        </authorList>
    </citation>
    <scope>NUCLEOTIDE SEQUENCE [LARGE SCALE GENOMIC DNA]</scope>
    <source>
        <strain evidence="3">NIES 3701</strain>
    </source>
</reference>
<dbReference type="GO" id="GO:0006493">
    <property type="term" value="P:protein O-linked glycosylation"/>
    <property type="evidence" value="ECO:0007669"/>
    <property type="project" value="TreeGrafter"/>
</dbReference>
<dbReference type="SUPFAM" id="SSF48452">
    <property type="entry name" value="TPR-like"/>
    <property type="match status" value="1"/>
</dbReference>
<dbReference type="GO" id="GO:0016757">
    <property type="term" value="F:glycosyltransferase activity"/>
    <property type="evidence" value="ECO:0007669"/>
    <property type="project" value="TreeGrafter"/>
</dbReference>
<dbReference type="EMBL" id="BRXY01000195">
    <property type="protein sequence ID" value="GMH76043.1"/>
    <property type="molecule type" value="Genomic_DNA"/>
</dbReference>
<evidence type="ECO:0000256" key="1">
    <source>
        <dbReference type="SAM" id="SignalP"/>
    </source>
</evidence>
<proteinExistence type="predicted"/>
<feature type="chain" id="PRO_5040741698" description="O-GlcNAc transferase C-terminal domain-containing protein" evidence="1">
    <location>
        <begin position="23"/>
        <end position="796"/>
    </location>
</feature>
<sequence>MNWHWRLYALVLFTLLLPLLSCTQSPTSPPQSEFPLQPSELPPPSHPCHDIYLQLLRESSALSSHKLFNALAVCYHQLDLLPQALKLYEHSILTSNNTFALPFANLAAVALNNGDHVTANALVREYLRGVGFNGSEPEFDDDAIEFGSPCRKGADKDGECCMALNNLGAGLLTGGHWTEAEEVLKVAVHIMGNDHVMGDKVFFNLGSVYAEECSMEEAAIAFATSFLYSFKANPDLSDPSALMRIALLVPPVSNSSSEIMKIRKLFEQRVRAIVHMADFGCEGIEDGVLQDLLVIEELYELRKTIRPLKNRISDPSKGLQTPHFYLHYHGAFDRPIQELVASMHILLGPTDLLVPSSPMIHPGGRLDGFGSRKKRICFISSLFGEGEPHGLLLQDVISNIDKRYYDVYVVVIGGEQAGDMINKSAYDVIAVGYDWHQARRTLNELQLDALVFAEMQNEAMSHMLGFGRFAPVQILAMGSPVTSGNPSIDYFVSCSRSEHPLLTMLDESESHYSEQLVLLEGLGISYPRPFHLPQAAHLSSPERDKIWLVDLRLPSKFLHFRKYTCPQHLFKLHPDFDAVISGMLAGDEGGVVLLQSAESGRKTGMVRRRISRHVVQDFGEKAGSDFLKRLVFIPRVTSDVFHVLLQMSSVLLHPFPFGGSKTSSDAILSGTPLVTLPTPYLRGRMVLAQYFEIMDDVQVYDCCVAASVTDYIYKALRLGINDALRYGVKELIGRGAGKIFDNESVRLEWLAFLDSVLKNPPELPLQDPLKFSRHDSEVLQNLQRRWIEDTQVSVHD</sequence>
<organism evidence="2 3">
    <name type="scientific">Triparma strigata</name>
    <dbReference type="NCBI Taxonomy" id="1606541"/>
    <lineage>
        <taxon>Eukaryota</taxon>
        <taxon>Sar</taxon>
        <taxon>Stramenopiles</taxon>
        <taxon>Ochrophyta</taxon>
        <taxon>Bolidophyceae</taxon>
        <taxon>Parmales</taxon>
        <taxon>Triparmaceae</taxon>
        <taxon>Triparma</taxon>
    </lineage>
</organism>
<dbReference type="Proteomes" id="UP001165085">
    <property type="component" value="Unassembled WGS sequence"/>
</dbReference>
<keyword evidence="3" id="KW-1185">Reference proteome</keyword>